<evidence type="ECO:0008006" key="4">
    <source>
        <dbReference type="Google" id="ProtNLM"/>
    </source>
</evidence>
<sequence>MKIITLILGTLLTFSAHASINNFEGHFTVVSGDTNYGSCQNFDVVYDTSSESLKVINSESNYVVVELGNINKGRMPWMSDLGDIVLKGTKKVVYDGEGHISYVIKRGLFTYRKFDMKIVNDTLTLDYDGDKVCVLKR</sequence>
<dbReference type="EMBL" id="JAYGJQ010000001">
    <property type="protein sequence ID" value="MEA9356045.1"/>
    <property type="molecule type" value="Genomic_DNA"/>
</dbReference>
<keyword evidence="1" id="KW-0732">Signal</keyword>
<evidence type="ECO:0000313" key="3">
    <source>
        <dbReference type="Proteomes" id="UP001302274"/>
    </source>
</evidence>
<protein>
    <recommendedName>
        <fullName evidence="4">Lipocalin-like domain-containing protein</fullName>
    </recommendedName>
</protein>
<gene>
    <name evidence="2" type="ORF">SHI21_07530</name>
</gene>
<organism evidence="2 3">
    <name type="scientific">Bacteriovorax antarcticus</name>
    <dbReference type="NCBI Taxonomy" id="3088717"/>
    <lineage>
        <taxon>Bacteria</taxon>
        <taxon>Pseudomonadati</taxon>
        <taxon>Bdellovibrionota</taxon>
        <taxon>Bacteriovoracia</taxon>
        <taxon>Bacteriovoracales</taxon>
        <taxon>Bacteriovoracaceae</taxon>
        <taxon>Bacteriovorax</taxon>
    </lineage>
</organism>
<comment type="caution">
    <text evidence="2">The sequence shown here is derived from an EMBL/GenBank/DDBJ whole genome shotgun (WGS) entry which is preliminary data.</text>
</comment>
<feature type="chain" id="PRO_5045293173" description="Lipocalin-like domain-containing protein" evidence="1">
    <location>
        <begin position="19"/>
        <end position="137"/>
    </location>
</feature>
<proteinExistence type="predicted"/>
<accession>A0ABU5VVI7</accession>
<evidence type="ECO:0000313" key="2">
    <source>
        <dbReference type="EMBL" id="MEA9356045.1"/>
    </source>
</evidence>
<dbReference type="RefSeq" id="WP_323575718.1">
    <property type="nucleotide sequence ID" value="NZ_JAYGJQ010000001.1"/>
</dbReference>
<evidence type="ECO:0000256" key="1">
    <source>
        <dbReference type="SAM" id="SignalP"/>
    </source>
</evidence>
<feature type="signal peptide" evidence="1">
    <location>
        <begin position="1"/>
        <end position="18"/>
    </location>
</feature>
<keyword evidence="3" id="KW-1185">Reference proteome</keyword>
<reference evidence="2 3" key="1">
    <citation type="submission" date="2023-11" db="EMBL/GenBank/DDBJ databases">
        <title>A Novel Polar Bacteriovorax (B. antarcticus) Isolated from the Biocrust in Antarctica.</title>
        <authorList>
            <person name="Mun W."/>
            <person name="Choi S.Y."/>
            <person name="Mitchell R.J."/>
        </authorList>
    </citation>
    <scope>NUCLEOTIDE SEQUENCE [LARGE SCALE GENOMIC DNA]</scope>
    <source>
        <strain evidence="2 3">PP10</strain>
    </source>
</reference>
<name>A0ABU5VVI7_9BACT</name>
<dbReference type="Proteomes" id="UP001302274">
    <property type="component" value="Unassembled WGS sequence"/>
</dbReference>